<gene>
    <name evidence="3" type="ORF">WKW80_18905</name>
</gene>
<dbReference type="SUPFAM" id="SSF52096">
    <property type="entry name" value="ClpP/crotonase"/>
    <property type="match status" value="1"/>
</dbReference>
<comment type="similarity">
    <text evidence="1 2">Belongs to the enoyl-CoA hydratase/isomerase family.</text>
</comment>
<dbReference type="PANTHER" id="PTHR11941:SF54">
    <property type="entry name" value="ENOYL-COA HYDRATASE, MITOCHONDRIAL"/>
    <property type="match status" value="1"/>
</dbReference>
<accession>A0ABU8W378</accession>
<name>A0ABU8W378_9BURK</name>
<sequence length="251" mass="26421">MGTLISHRAGPVWTLELSNAGKANALDLAMLDALDKAVSDVERDESVRVVVLRGPQGGPFSSGADIGEWGPMSPEQFGRDWIDHGNIIFRRFEMLRCPTIASVEGICFGGGLELALCADLRIASQGARFRFPEVAIGAMPGWEGGPRLARTVGRGRALEAVLCAGEISAELAHGWGLVNAWCPQEAFEGLVASTAERLARVSPCAARHAKAAILGNGDSRTFHRSAATALKGSRDAAIGIQAFAAKSAAVF</sequence>
<dbReference type="InterPro" id="IPR029045">
    <property type="entry name" value="ClpP/crotonase-like_dom_sf"/>
</dbReference>
<dbReference type="RefSeq" id="WP_340365108.1">
    <property type="nucleotide sequence ID" value="NZ_JBBKZV010000011.1"/>
</dbReference>
<dbReference type="Proteomes" id="UP001363010">
    <property type="component" value="Unassembled WGS sequence"/>
</dbReference>
<dbReference type="Pfam" id="PF00378">
    <property type="entry name" value="ECH_1"/>
    <property type="match status" value="1"/>
</dbReference>
<dbReference type="PROSITE" id="PS00166">
    <property type="entry name" value="ENOYL_COA_HYDRATASE"/>
    <property type="match status" value="1"/>
</dbReference>
<dbReference type="CDD" id="cd06558">
    <property type="entry name" value="crotonase-like"/>
    <property type="match status" value="1"/>
</dbReference>
<evidence type="ECO:0000313" key="3">
    <source>
        <dbReference type="EMBL" id="MEJ8824073.1"/>
    </source>
</evidence>
<dbReference type="InterPro" id="IPR018376">
    <property type="entry name" value="Enoyl-CoA_hyd/isom_CS"/>
</dbReference>
<organism evidence="3 4">
    <name type="scientific">Variovorax humicola</name>
    <dbReference type="NCBI Taxonomy" id="1769758"/>
    <lineage>
        <taxon>Bacteria</taxon>
        <taxon>Pseudomonadati</taxon>
        <taxon>Pseudomonadota</taxon>
        <taxon>Betaproteobacteria</taxon>
        <taxon>Burkholderiales</taxon>
        <taxon>Comamonadaceae</taxon>
        <taxon>Variovorax</taxon>
    </lineage>
</organism>
<dbReference type="EMBL" id="JBBKZV010000011">
    <property type="protein sequence ID" value="MEJ8824073.1"/>
    <property type="molecule type" value="Genomic_DNA"/>
</dbReference>
<evidence type="ECO:0000313" key="4">
    <source>
        <dbReference type="Proteomes" id="UP001363010"/>
    </source>
</evidence>
<dbReference type="PANTHER" id="PTHR11941">
    <property type="entry name" value="ENOYL-COA HYDRATASE-RELATED"/>
    <property type="match status" value="1"/>
</dbReference>
<keyword evidence="4" id="KW-1185">Reference proteome</keyword>
<protein>
    <submittedName>
        <fullName evidence="3">Enoyl-CoA hydratase/isomerase family protein</fullName>
    </submittedName>
</protein>
<dbReference type="InterPro" id="IPR001753">
    <property type="entry name" value="Enoyl-CoA_hydra/iso"/>
</dbReference>
<evidence type="ECO:0000256" key="1">
    <source>
        <dbReference type="ARBA" id="ARBA00005254"/>
    </source>
</evidence>
<dbReference type="Gene3D" id="3.90.226.10">
    <property type="entry name" value="2-enoyl-CoA Hydratase, Chain A, domain 1"/>
    <property type="match status" value="1"/>
</dbReference>
<evidence type="ECO:0000256" key="2">
    <source>
        <dbReference type="RuleBase" id="RU003707"/>
    </source>
</evidence>
<reference evidence="3 4" key="1">
    <citation type="submission" date="2024-03" db="EMBL/GenBank/DDBJ databases">
        <title>Novel species of the genus Variovorax.</title>
        <authorList>
            <person name="Liu Q."/>
            <person name="Xin Y.-H."/>
        </authorList>
    </citation>
    <scope>NUCLEOTIDE SEQUENCE [LARGE SCALE GENOMIC DNA]</scope>
    <source>
        <strain evidence="3 4">KACC 18501</strain>
    </source>
</reference>
<proteinExistence type="inferred from homology"/>
<comment type="caution">
    <text evidence="3">The sequence shown here is derived from an EMBL/GenBank/DDBJ whole genome shotgun (WGS) entry which is preliminary data.</text>
</comment>